<comment type="caution">
    <text evidence="2">The sequence shown here is derived from an EMBL/GenBank/DDBJ whole genome shotgun (WGS) entry which is preliminary data.</text>
</comment>
<accession>X1KER6</accession>
<gene>
    <name evidence="2" type="ORF">S06H3_17170</name>
</gene>
<protein>
    <recommendedName>
        <fullName evidence="3">CARDB domain-containing protein</fullName>
    </recommendedName>
</protein>
<feature type="transmembrane region" description="Helical" evidence="1">
    <location>
        <begin position="169"/>
        <end position="191"/>
    </location>
</feature>
<dbReference type="EMBL" id="BARV01008561">
    <property type="protein sequence ID" value="GAI05148.1"/>
    <property type="molecule type" value="Genomic_DNA"/>
</dbReference>
<organism evidence="2">
    <name type="scientific">marine sediment metagenome</name>
    <dbReference type="NCBI Taxonomy" id="412755"/>
    <lineage>
        <taxon>unclassified sequences</taxon>
        <taxon>metagenomes</taxon>
        <taxon>ecological metagenomes</taxon>
    </lineage>
</organism>
<reference evidence="2" key="1">
    <citation type="journal article" date="2014" name="Front. Microbiol.">
        <title>High frequency of phylogenetically diverse reductive dehalogenase-homologous genes in deep subseafloor sedimentary metagenomes.</title>
        <authorList>
            <person name="Kawai M."/>
            <person name="Futagami T."/>
            <person name="Toyoda A."/>
            <person name="Takaki Y."/>
            <person name="Nishi S."/>
            <person name="Hori S."/>
            <person name="Arai W."/>
            <person name="Tsubouchi T."/>
            <person name="Morono Y."/>
            <person name="Uchiyama I."/>
            <person name="Ito T."/>
            <person name="Fujiyama A."/>
            <person name="Inagaki F."/>
            <person name="Takami H."/>
        </authorList>
    </citation>
    <scope>NUCLEOTIDE SEQUENCE</scope>
    <source>
        <strain evidence="2">Expedition CK06-06</strain>
    </source>
</reference>
<evidence type="ECO:0000256" key="1">
    <source>
        <dbReference type="SAM" id="Phobius"/>
    </source>
</evidence>
<keyword evidence="1" id="KW-0812">Transmembrane</keyword>
<keyword evidence="1" id="KW-1133">Transmembrane helix</keyword>
<sequence length="207" mass="23423">EDPEDLELLVRISAKGRDSVEEDYDLDIKMQREDYELDLLSIEAPETANAGSVIAVDVVLKNIGSNRLDDTYVKVSISDVVERIVYFGDIAEIVDDNYDFIRDTINKRIYLSIPNEVITGVYDLEVEAYNYDAEEIAKKQVFISGIEPTDEEDEDVEVIDGEVEEDNTVLILTVILAIIFVVLLIVLIVLLTKKPAETEEFGETSYY</sequence>
<dbReference type="AlphaFoldDB" id="X1KER6"/>
<feature type="non-terminal residue" evidence="2">
    <location>
        <position position="1"/>
    </location>
</feature>
<name>X1KER6_9ZZZZ</name>
<proteinExistence type="predicted"/>
<evidence type="ECO:0000313" key="2">
    <source>
        <dbReference type="EMBL" id="GAI05148.1"/>
    </source>
</evidence>
<keyword evidence="1" id="KW-0472">Membrane</keyword>
<evidence type="ECO:0008006" key="3">
    <source>
        <dbReference type="Google" id="ProtNLM"/>
    </source>
</evidence>